<name>A0A506TZV0_9HYPH</name>
<dbReference type="AlphaFoldDB" id="A0A506TZV0"/>
<dbReference type="Proteomes" id="UP000320314">
    <property type="component" value="Unassembled WGS sequence"/>
</dbReference>
<keyword evidence="3" id="KW-1185">Reference proteome</keyword>
<dbReference type="EMBL" id="VHLH01000024">
    <property type="protein sequence ID" value="TPW27040.1"/>
    <property type="molecule type" value="Genomic_DNA"/>
</dbReference>
<dbReference type="RefSeq" id="WP_141167483.1">
    <property type="nucleotide sequence ID" value="NZ_VHLH01000024.1"/>
</dbReference>
<feature type="compositionally biased region" description="Basic and acidic residues" evidence="1">
    <location>
        <begin position="51"/>
        <end position="62"/>
    </location>
</feature>
<organism evidence="2 3">
    <name type="scientific">Pararhizobium mangrovi</name>
    <dbReference type="NCBI Taxonomy" id="2590452"/>
    <lineage>
        <taxon>Bacteria</taxon>
        <taxon>Pseudomonadati</taxon>
        <taxon>Pseudomonadota</taxon>
        <taxon>Alphaproteobacteria</taxon>
        <taxon>Hyphomicrobiales</taxon>
        <taxon>Rhizobiaceae</taxon>
        <taxon>Rhizobium/Agrobacterium group</taxon>
        <taxon>Pararhizobium</taxon>
    </lineage>
</organism>
<reference evidence="2 3" key="1">
    <citation type="submission" date="2019-06" db="EMBL/GenBank/DDBJ databases">
        <authorList>
            <person name="Li M."/>
        </authorList>
    </citation>
    <scope>NUCLEOTIDE SEQUENCE [LARGE SCALE GENOMIC DNA]</scope>
    <source>
        <strain evidence="2 3">BGMRC6574</strain>
    </source>
</reference>
<sequence length="73" mass="7990">MSASGSEAETITLKLDDDLVARLEAFRSQNGHLSDDAHAVREILRRWLRENGFDGPHDDAGTRPEALNSANDG</sequence>
<dbReference type="OrthoDB" id="8372826at2"/>
<evidence type="ECO:0000256" key="1">
    <source>
        <dbReference type="SAM" id="MobiDB-lite"/>
    </source>
</evidence>
<feature type="region of interest" description="Disordered" evidence="1">
    <location>
        <begin position="51"/>
        <end position="73"/>
    </location>
</feature>
<evidence type="ECO:0000313" key="3">
    <source>
        <dbReference type="Proteomes" id="UP000320314"/>
    </source>
</evidence>
<evidence type="ECO:0000313" key="2">
    <source>
        <dbReference type="EMBL" id="TPW27040.1"/>
    </source>
</evidence>
<protein>
    <submittedName>
        <fullName evidence="2">Uncharacterized protein</fullName>
    </submittedName>
</protein>
<proteinExistence type="predicted"/>
<gene>
    <name evidence="2" type="ORF">FJU11_12930</name>
</gene>
<accession>A0A506TZV0</accession>
<comment type="caution">
    <text evidence="2">The sequence shown here is derived from an EMBL/GenBank/DDBJ whole genome shotgun (WGS) entry which is preliminary data.</text>
</comment>